<keyword evidence="3" id="KW-1185">Reference proteome</keyword>
<dbReference type="RefSeq" id="WP_359343522.1">
    <property type="nucleotide sequence ID" value="NZ_JBEYXV010000001.1"/>
</dbReference>
<protein>
    <submittedName>
        <fullName evidence="2">Uncharacterized protein</fullName>
    </submittedName>
</protein>
<reference evidence="2 3" key="1">
    <citation type="submission" date="2024-06" db="EMBL/GenBank/DDBJ databases">
        <title>The Natural Products Discovery Center: Release of the First 8490 Sequenced Strains for Exploring Actinobacteria Biosynthetic Diversity.</title>
        <authorList>
            <person name="Kalkreuter E."/>
            <person name="Kautsar S.A."/>
            <person name="Yang D."/>
            <person name="Bader C.D."/>
            <person name="Teijaro C.N."/>
            <person name="Fluegel L."/>
            <person name="Davis C.M."/>
            <person name="Simpson J.R."/>
            <person name="Lauterbach L."/>
            <person name="Steele A.D."/>
            <person name="Gui C."/>
            <person name="Meng S."/>
            <person name="Li G."/>
            <person name="Viehrig K."/>
            <person name="Ye F."/>
            <person name="Su P."/>
            <person name="Kiefer A.F."/>
            <person name="Nichols A."/>
            <person name="Cepeda A.J."/>
            <person name="Yan W."/>
            <person name="Fan B."/>
            <person name="Jiang Y."/>
            <person name="Adhikari A."/>
            <person name="Zheng C.-J."/>
            <person name="Schuster L."/>
            <person name="Cowan T.M."/>
            <person name="Smanski M.J."/>
            <person name="Chevrette M.G."/>
            <person name="De Carvalho L.P.S."/>
            <person name="Shen B."/>
        </authorList>
    </citation>
    <scope>NUCLEOTIDE SEQUENCE [LARGE SCALE GENOMIC DNA]</scope>
    <source>
        <strain evidence="2 3">NPDC046838</strain>
    </source>
</reference>
<gene>
    <name evidence="2" type="ORF">ABZ921_01940</name>
</gene>
<dbReference type="EMBL" id="JBEYXV010000001">
    <property type="protein sequence ID" value="MEU6819360.1"/>
    <property type="molecule type" value="Genomic_DNA"/>
</dbReference>
<proteinExistence type="predicted"/>
<comment type="caution">
    <text evidence="2">The sequence shown here is derived from an EMBL/GenBank/DDBJ whole genome shotgun (WGS) entry which is preliminary data.</text>
</comment>
<evidence type="ECO:0000256" key="1">
    <source>
        <dbReference type="SAM" id="MobiDB-lite"/>
    </source>
</evidence>
<dbReference type="Proteomes" id="UP001551176">
    <property type="component" value="Unassembled WGS sequence"/>
</dbReference>
<feature type="region of interest" description="Disordered" evidence="1">
    <location>
        <begin position="1"/>
        <end position="40"/>
    </location>
</feature>
<evidence type="ECO:0000313" key="3">
    <source>
        <dbReference type="Proteomes" id="UP001551176"/>
    </source>
</evidence>
<evidence type="ECO:0000313" key="2">
    <source>
        <dbReference type="EMBL" id="MEU6819360.1"/>
    </source>
</evidence>
<accession>A0ABV3BED8</accession>
<sequence length="40" mass="4513">MAELTALRDAYDAPGEPQPWQQPTHRYGPLAEATGEDWRS</sequence>
<name>A0ABV3BED8_9ACTN</name>
<organism evidence="2 3">
    <name type="scientific">Streptomyces atriruber</name>
    <dbReference type="NCBI Taxonomy" id="545121"/>
    <lineage>
        <taxon>Bacteria</taxon>
        <taxon>Bacillati</taxon>
        <taxon>Actinomycetota</taxon>
        <taxon>Actinomycetes</taxon>
        <taxon>Kitasatosporales</taxon>
        <taxon>Streptomycetaceae</taxon>
        <taxon>Streptomyces</taxon>
    </lineage>
</organism>